<dbReference type="Proteomes" id="UP000237105">
    <property type="component" value="Unassembled WGS sequence"/>
</dbReference>
<gene>
    <name evidence="1" type="ORF">PanWU01x14_015110</name>
</gene>
<keyword evidence="2" id="KW-1185">Reference proteome</keyword>
<proteinExistence type="predicted"/>
<accession>A0A2P5E0E6</accession>
<protein>
    <submittedName>
        <fullName evidence="1">Uncharacterized protein</fullName>
    </submittedName>
</protein>
<dbReference type="AlphaFoldDB" id="A0A2P5E0E6"/>
<dbReference type="OrthoDB" id="10336985at2759"/>
<evidence type="ECO:0000313" key="1">
    <source>
        <dbReference type="EMBL" id="PON79010.1"/>
    </source>
</evidence>
<comment type="caution">
    <text evidence="1">The sequence shown here is derived from an EMBL/GenBank/DDBJ whole genome shotgun (WGS) entry which is preliminary data.</text>
</comment>
<name>A0A2P5E0E6_PARAD</name>
<organism evidence="1 2">
    <name type="scientific">Parasponia andersonii</name>
    <name type="common">Sponia andersonii</name>
    <dbReference type="NCBI Taxonomy" id="3476"/>
    <lineage>
        <taxon>Eukaryota</taxon>
        <taxon>Viridiplantae</taxon>
        <taxon>Streptophyta</taxon>
        <taxon>Embryophyta</taxon>
        <taxon>Tracheophyta</taxon>
        <taxon>Spermatophyta</taxon>
        <taxon>Magnoliopsida</taxon>
        <taxon>eudicotyledons</taxon>
        <taxon>Gunneridae</taxon>
        <taxon>Pentapetalae</taxon>
        <taxon>rosids</taxon>
        <taxon>fabids</taxon>
        <taxon>Rosales</taxon>
        <taxon>Cannabaceae</taxon>
        <taxon>Parasponia</taxon>
    </lineage>
</organism>
<dbReference type="EMBL" id="JXTB01000006">
    <property type="protein sequence ID" value="PON79010.1"/>
    <property type="molecule type" value="Genomic_DNA"/>
</dbReference>
<evidence type="ECO:0000313" key="2">
    <source>
        <dbReference type="Proteomes" id="UP000237105"/>
    </source>
</evidence>
<sequence>MGTRILLFLISSSPSEQPRSSARTANASSVMAALSSINSSTRRGTAPATTTASLFALYTARLKIAVAASFLPAGVPSFRSPTSAGIALGRAPIATLQSSIMDRLNIAAAAFFLASMVLPDSRTPMTLSMAPAAMIRSLLLLKMERLSSAVTAFSWILGS</sequence>
<reference evidence="2" key="1">
    <citation type="submission" date="2016-06" db="EMBL/GenBank/DDBJ databases">
        <title>Parallel loss of symbiosis genes in relatives of nitrogen-fixing non-legume Parasponia.</title>
        <authorList>
            <person name="Van Velzen R."/>
            <person name="Holmer R."/>
            <person name="Bu F."/>
            <person name="Rutten L."/>
            <person name="Van Zeijl A."/>
            <person name="Liu W."/>
            <person name="Santuari L."/>
            <person name="Cao Q."/>
            <person name="Sharma T."/>
            <person name="Shen D."/>
            <person name="Roswanjaya Y."/>
            <person name="Wardhani T."/>
            <person name="Kalhor M.S."/>
            <person name="Jansen J."/>
            <person name="Van den Hoogen J."/>
            <person name="Gungor B."/>
            <person name="Hartog M."/>
            <person name="Hontelez J."/>
            <person name="Verver J."/>
            <person name="Yang W.-C."/>
            <person name="Schijlen E."/>
            <person name="Repin R."/>
            <person name="Schilthuizen M."/>
            <person name="Schranz E."/>
            <person name="Heidstra R."/>
            <person name="Miyata K."/>
            <person name="Fedorova E."/>
            <person name="Kohlen W."/>
            <person name="Bisseling T."/>
            <person name="Smit S."/>
            <person name="Geurts R."/>
        </authorList>
    </citation>
    <scope>NUCLEOTIDE SEQUENCE [LARGE SCALE GENOMIC DNA]</scope>
    <source>
        <strain evidence="2">cv. WU1-14</strain>
    </source>
</reference>